<feature type="compositionally biased region" description="Basic and acidic residues" evidence="1">
    <location>
        <begin position="1"/>
        <end position="10"/>
    </location>
</feature>
<name>A0A7X6RRT9_9ACTN</name>
<proteinExistence type="predicted"/>
<dbReference type="EMBL" id="JAAXPG010000022">
    <property type="protein sequence ID" value="NKZ00240.1"/>
    <property type="molecule type" value="Genomic_DNA"/>
</dbReference>
<reference evidence="2 3" key="1">
    <citation type="submission" date="2020-04" db="EMBL/GenBank/DDBJ databases">
        <title>MicrobeNet Type strains.</title>
        <authorList>
            <person name="Nicholson A.C."/>
        </authorList>
    </citation>
    <scope>NUCLEOTIDE SEQUENCE [LARGE SCALE GENOMIC DNA]</scope>
    <source>
        <strain evidence="2 3">ATCC 23612</strain>
    </source>
</reference>
<feature type="compositionally biased region" description="Low complexity" evidence="1">
    <location>
        <begin position="23"/>
        <end position="34"/>
    </location>
</feature>
<dbReference type="RefSeq" id="WP_168444100.1">
    <property type="nucleotide sequence ID" value="NZ_JAAXPG010000022.1"/>
</dbReference>
<keyword evidence="3" id="KW-1185">Reference proteome</keyword>
<feature type="region of interest" description="Disordered" evidence="1">
    <location>
        <begin position="69"/>
        <end position="115"/>
    </location>
</feature>
<dbReference type="AlphaFoldDB" id="A0A7X6RRT9"/>
<evidence type="ECO:0000313" key="3">
    <source>
        <dbReference type="Proteomes" id="UP000553209"/>
    </source>
</evidence>
<organism evidence="2 3">
    <name type="scientific">Nocardiopsis alborubida</name>
    <dbReference type="NCBI Taxonomy" id="146802"/>
    <lineage>
        <taxon>Bacteria</taxon>
        <taxon>Bacillati</taxon>
        <taxon>Actinomycetota</taxon>
        <taxon>Actinomycetes</taxon>
        <taxon>Streptosporangiales</taxon>
        <taxon>Nocardiopsidaceae</taxon>
        <taxon>Nocardiopsis</taxon>
    </lineage>
</organism>
<protein>
    <submittedName>
        <fullName evidence="2">Uncharacterized protein</fullName>
    </submittedName>
</protein>
<comment type="caution">
    <text evidence="2">The sequence shown here is derived from an EMBL/GenBank/DDBJ whole genome shotgun (WGS) entry which is preliminary data.</text>
</comment>
<accession>A0A7X6RRT9</accession>
<evidence type="ECO:0000313" key="2">
    <source>
        <dbReference type="EMBL" id="NKZ00240.1"/>
    </source>
</evidence>
<gene>
    <name evidence="2" type="ORF">HGB44_21575</name>
</gene>
<feature type="compositionally biased region" description="Basic and acidic residues" evidence="1">
    <location>
        <begin position="95"/>
        <end position="115"/>
    </location>
</feature>
<evidence type="ECO:0000256" key="1">
    <source>
        <dbReference type="SAM" id="MobiDB-lite"/>
    </source>
</evidence>
<feature type="region of interest" description="Disordered" evidence="1">
    <location>
        <begin position="1"/>
        <end position="46"/>
    </location>
</feature>
<sequence length="115" mass="12556">MKFDIVRLDQDGEAPPPQTPLPEQASGQAEEASAPHPGLGIQRSSEYMRLRARTDLTRGRSALNRMLHTVEAARAGSGPLVGPSPEDGTGSFRPEAFRSRPAPEEPREQRQEESP</sequence>
<dbReference type="Proteomes" id="UP000553209">
    <property type="component" value="Unassembled WGS sequence"/>
</dbReference>